<dbReference type="eggNOG" id="ENOG502Z84S">
    <property type="taxonomic scope" value="Bacteria"/>
</dbReference>
<dbReference type="OrthoDB" id="127805at2"/>
<dbReference type="AlphaFoldDB" id="F4KZH5"/>
<feature type="domain" description="DUF1835" evidence="1">
    <location>
        <begin position="4"/>
        <end position="106"/>
    </location>
</feature>
<reference evidence="2 3" key="1">
    <citation type="journal article" date="2011" name="Stand. Genomic Sci.">
        <title>Complete genome sequence of Haliscomenobacter hydrossis type strain (O).</title>
        <authorList>
            <consortium name="US DOE Joint Genome Institute (JGI-PGF)"/>
            <person name="Daligault H."/>
            <person name="Lapidus A."/>
            <person name="Zeytun A."/>
            <person name="Nolan M."/>
            <person name="Lucas S."/>
            <person name="Del Rio T.G."/>
            <person name="Tice H."/>
            <person name="Cheng J.F."/>
            <person name="Tapia R."/>
            <person name="Han C."/>
            <person name="Goodwin L."/>
            <person name="Pitluck S."/>
            <person name="Liolios K."/>
            <person name="Pagani I."/>
            <person name="Ivanova N."/>
            <person name="Huntemann M."/>
            <person name="Mavromatis K."/>
            <person name="Mikhailova N."/>
            <person name="Pati A."/>
            <person name="Chen A."/>
            <person name="Palaniappan K."/>
            <person name="Land M."/>
            <person name="Hauser L."/>
            <person name="Brambilla E.M."/>
            <person name="Rohde M."/>
            <person name="Verbarg S."/>
            <person name="Goker M."/>
            <person name="Bristow J."/>
            <person name="Eisen J.A."/>
            <person name="Markowitz V."/>
            <person name="Hugenholtz P."/>
            <person name="Kyrpides N.C."/>
            <person name="Klenk H.P."/>
            <person name="Woyke T."/>
        </authorList>
    </citation>
    <scope>NUCLEOTIDE SEQUENCE [LARGE SCALE GENOMIC DNA]</scope>
    <source>
        <strain evidence="3">ATCC 27775 / DSM 1100 / LMG 10767 / O</strain>
    </source>
</reference>
<organism evidence="2 3">
    <name type="scientific">Haliscomenobacter hydrossis (strain ATCC 27775 / DSM 1100 / LMG 10767 / O)</name>
    <dbReference type="NCBI Taxonomy" id="760192"/>
    <lineage>
        <taxon>Bacteria</taxon>
        <taxon>Pseudomonadati</taxon>
        <taxon>Bacteroidota</taxon>
        <taxon>Saprospiria</taxon>
        <taxon>Saprospirales</taxon>
        <taxon>Haliscomenobacteraceae</taxon>
        <taxon>Haliscomenobacter</taxon>
    </lineage>
</organism>
<sequence length="254" mass="28958">MIFHILNGDSLAHTFAQSNIPGELIICREALIDGPVQANSLDTFWGIRASYIAQTYGEPRDRYYQKVVSEMDKMLRLPKDAEICLWFEDDLFCQANMWFLLSLLGEEWQDGRIRRVFPVMDAGADHWLGFGASSPAILEQSFAQRIPFESNDLDLGIKLWEAYRSRNFERLLALSHLPSPCFRHLPEVCQAQVDRFPVKGQLGRPEQLIADILQHTPNDFHTVFAAFGQKAGVYGFGDAQVKGMYERVLGMELI</sequence>
<keyword evidence="3" id="KW-1185">Reference proteome</keyword>
<accession>F4KZH5</accession>
<reference key="2">
    <citation type="submission" date="2011-04" db="EMBL/GenBank/DDBJ databases">
        <title>Complete sequence of chromosome of Haliscomenobacter hydrossis DSM 1100.</title>
        <authorList>
            <consortium name="US DOE Joint Genome Institute (JGI-PGF)"/>
            <person name="Lucas S."/>
            <person name="Han J."/>
            <person name="Lapidus A."/>
            <person name="Bruce D."/>
            <person name="Goodwin L."/>
            <person name="Pitluck S."/>
            <person name="Peters L."/>
            <person name="Kyrpides N."/>
            <person name="Mavromatis K."/>
            <person name="Ivanova N."/>
            <person name="Ovchinnikova G."/>
            <person name="Pagani I."/>
            <person name="Daligault H."/>
            <person name="Detter J.C."/>
            <person name="Han C."/>
            <person name="Land M."/>
            <person name="Hauser L."/>
            <person name="Markowitz V."/>
            <person name="Cheng J.-F."/>
            <person name="Hugenholtz P."/>
            <person name="Woyke T."/>
            <person name="Wu D."/>
            <person name="Verbarg S."/>
            <person name="Frueling A."/>
            <person name="Brambilla E."/>
            <person name="Klenk H.-P."/>
            <person name="Eisen J.A."/>
        </authorList>
    </citation>
    <scope>NUCLEOTIDE SEQUENCE</scope>
    <source>
        <strain>DSM 1100</strain>
    </source>
</reference>
<evidence type="ECO:0000313" key="2">
    <source>
        <dbReference type="EMBL" id="AEE49445.1"/>
    </source>
</evidence>
<dbReference type="KEGG" id="hhy:Halhy_1553"/>
<dbReference type="InterPro" id="IPR014973">
    <property type="entry name" value="DUF1835"/>
</dbReference>
<evidence type="ECO:0000259" key="1">
    <source>
        <dbReference type="Pfam" id="PF08874"/>
    </source>
</evidence>
<proteinExistence type="predicted"/>
<dbReference type="RefSeq" id="WP_013763999.1">
    <property type="nucleotide sequence ID" value="NC_015510.1"/>
</dbReference>
<dbReference type="HOGENOM" id="CLU_057511_1_0_10"/>
<evidence type="ECO:0000313" key="3">
    <source>
        <dbReference type="Proteomes" id="UP000008461"/>
    </source>
</evidence>
<dbReference type="Pfam" id="PF08874">
    <property type="entry name" value="DUF1835"/>
    <property type="match status" value="1"/>
</dbReference>
<dbReference type="STRING" id="760192.Halhy_1553"/>
<dbReference type="EMBL" id="CP002691">
    <property type="protein sequence ID" value="AEE49445.1"/>
    <property type="molecule type" value="Genomic_DNA"/>
</dbReference>
<name>F4KZH5_HALH1</name>
<dbReference type="Proteomes" id="UP000008461">
    <property type="component" value="Chromosome"/>
</dbReference>
<protein>
    <recommendedName>
        <fullName evidence="1">DUF1835 domain-containing protein</fullName>
    </recommendedName>
</protein>
<gene>
    <name evidence="2" type="ordered locus">Halhy_1553</name>
</gene>